<dbReference type="AlphaFoldDB" id="A0A8K1F9N1"/>
<evidence type="ECO:0000256" key="1">
    <source>
        <dbReference type="SAM" id="SignalP"/>
    </source>
</evidence>
<organism evidence="2 3">
    <name type="scientific">Pythium oligandrum</name>
    <name type="common">Mycoparasitic fungus</name>
    <dbReference type="NCBI Taxonomy" id="41045"/>
    <lineage>
        <taxon>Eukaryota</taxon>
        <taxon>Sar</taxon>
        <taxon>Stramenopiles</taxon>
        <taxon>Oomycota</taxon>
        <taxon>Peronosporomycetes</taxon>
        <taxon>Pythiales</taxon>
        <taxon>Pythiaceae</taxon>
        <taxon>Pythium</taxon>
    </lineage>
</organism>
<gene>
    <name evidence="2" type="ORF">Poli38472_013286</name>
</gene>
<comment type="caution">
    <text evidence="2">The sequence shown here is derived from an EMBL/GenBank/DDBJ whole genome shotgun (WGS) entry which is preliminary data.</text>
</comment>
<evidence type="ECO:0000313" key="3">
    <source>
        <dbReference type="Proteomes" id="UP000794436"/>
    </source>
</evidence>
<feature type="signal peptide" evidence="1">
    <location>
        <begin position="1"/>
        <end position="22"/>
    </location>
</feature>
<keyword evidence="3" id="KW-1185">Reference proteome</keyword>
<evidence type="ECO:0008006" key="4">
    <source>
        <dbReference type="Google" id="ProtNLM"/>
    </source>
</evidence>
<dbReference type="InterPro" id="IPR011043">
    <property type="entry name" value="Gal_Oxase/kelch_b-propeller"/>
</dbReference>
<dbReference type="Proteomes" id="UP000794436">
    <property type="component" value="Unassembled WGS sequence"/>
</dbReference>
<dbReference type="Gene3D" id="2.120.10.80">
    <property type="entry name" value="Kelch-type beta propeller"/>
    <property type="match status" value="2"/>
</dbReference>
<dbReference type="SUPFAM" id="SSF57184">
    <property type="entry name" value="Growth factor receptor domain"/>
    <property type="match status" value="2"/>
</dbReference>
<dbReference type="EMBL" id="SPLM01000148">
    <property type="protein sequence ID" value="TMW55395.1"/>
    <property type="molecule type" value="Genomic_DNA"/>
</dbReference>
<proteinExistence type="predicted"/>
<dbReference type="InterPro" id="IPR009030">
    <property type="entry name" value="Growth_fac_rcpt_cys_sf"/>
</dbReference>
<evidence type="ECO:0000313" key="2">
    <source>
        <dbReference type="EMBL" id="TMW55395.1"/>
    </source>
</evidence>
<feature type="chain" id="PRO_5035450531" description="Tyrosine-protein kinase ephrin type A/B receptor-like domain-containing protein" evidence="1">
    <location>
        <begin position="23"/>
        <end position="1263"/>
    </location>
</feature>
<keyword evidence="1" id="KW-0732">Signal</keyword>
<dbReference type="SMART" id="SM01411">
    <property type="entry name" value="Ephrin_rec_like"/>
    <property type="match status" value="4"/>
</dbReference>
<protein>
    <recommendedName>
        <fullName evidence="4">Tyrosine-protein kinase ephrin type A/B receptor-like domain-containing protein</fullName>
    </recommendedName>
</protein>
<name>A0A8K1F9N1_PYTOL</name>
<dbReference type="InterPro" id="IPR015915">
    <property type="entry name" value="Kelch-typ_b-propeller"/>
</dbReference>
<dbReference type="Pfam" id="PF24681">
    <property type="entry name" value="Kelch_KLHDC2_KLHL20_DRC7"/>
    <property type="match status" value="1"/>
</dbReference>
<dbReference type="PANTHER" id="PTHR46967">
    <property type="entry name" value="INSULIN-LIKE GROWTH FACTOR BINDING PROTEIN,N-TERMINAL"/>
    <property type="match status" value="1"/>
</dbReference>
<reference evidence="2" key="1">
    <citation type="submission" date="2019-03" db="EMBL/GenBank/DDBJ databases">
        <title>Long read genome sequence of the mycoparasitic Pythium oligandrum ATCC 38472 isolated from sugarbeet rhizosphere.</title>
        <authorList>
            <person name="Gaulin E."/>
        </authorList>
    </citation>
    <scope>NUCLEOTIDE SEQUENCE</scope>
    <source>
        <strain evidence="2">ATCC 38472_TT</strain>
    </source>
</reference>
<accession>A0A8K1F9N1</accession>
<dbReference type="SUPFAM" id="SSF50965">
    <property type="entry name" value="Galactose oxidase, central domain"/>
    <property type="match status" value="1"/>
</dbReference>
<dbReference type="Gene3D" id="2.10.50.10">
    <property type="entry name" value="Tumor Necrosis Factor Receptor, subunit A, domain 2"/>
    <property type="match status" value="1"/>
</dbReference>
<dbReference type="OrthoDB" id="200667at2759"/>
<sequence length="1263" mass="135419">MTRLGLVVVVSTLLLHAVSVSTDSVDPTLLEGQCTRFETAQNASYVSTWRSLNDGAGGSYTRVSHSAVALTNPDRVLIIGGIEYESAQPVVVNTTIVYDVAADAFKLPKDQILSSTAPPPSTTKKTFDEVFVSPASRVEHASFVYENAVFVFGGQTKEFRNDSWRLCVTADSTQAQWDELVVPSTDVVSLAASPSPRIGHSVATVFANASFIGALVYGGLSADYVELGSLHLALISKTSVGCGDRSPRIYWRTLNVTGVSPSARSYHSATTVSRRFSAQKMVCLFVFGGKNLQQNQILGDMWRLCPTDTSTGSIESQMYVWEQITPIGSYNPGPRHSSAIAFIDDGKVAIAGGSYTFPNDFLRDMWEFNINATQWLSIRFDSDFLPPRRGHSITLITSKQQIFLFGGKDRYNVVKKRMDVTSYVAPYCASGLKITLCEATNTYVCVPCPAGYYLEAGTRRCLACAAGTYSSEVDTVANGNPTAVLYFPSNQTRTIRIRSTGETTVESTFSIHVARSGSLAASLQAQITVKTAASNASAVPTGIFPMAVAVAAGEADTLVTFTTSQFTGFMGSNCRSLTLELVDTSSPSVVSRDSDRTLTLFFDDFNGQDGGKSGRSVTTNYASSSPISTVSAILDRTVPTQIQLRPDSPARSGAVPLNLRIVLDPGIADLASVIALIPAMIAQLQTAFTTAQIRIGLVNLSSSDASTSVYQPLADIVDSLQASPPSSLATLSWSTLAAALSATNQTQWTREDNTQRRFVVVFARPASIVGDFTPVQTALAQAAAFALVILPLGSSPANSPSLPAPYAQVVALSSTNEMPQRVASAFQSRLSSTDKTNVAVSILENPGTIVSSVTVSDIFTVGSQRFPIVSINAQSLSASVTSTSALLSLPGLFQLRIVFLEPGASCLTPSEQLPMDDNVMSGWIGSWHLLTAAEWTRQWKPALNTSVVSEGHTDKSLLRSSRTAVLRMQPATQSSLRVAVQRTYTSTDLPKGLDVVLRGYVRHRVKTASLASVPTCRLALQLTPVNSLEQPFTSDLAAETQPGWSYLLLRSRVPYDVAQFQVLLDCNTTADAPVVEWTTLGLFPDPDMACQCPRGFYYDNGGCLRCPAGSYCVAGMRQRCPLGYFTFGKADHCEKCRDGWICVDGLVRLCEPGTYVSSQSTCVVCPSGYACRNGKKMICPVGTFSLPQASDCQSCPPGTISTSEGASTCSKCPLGATSNFQRDHCVLCDDGEFTTYSAQHPCSSCVAASFSRLVQRETCMPLT</sequence>
<dbReference type="PANTHER" id="PTHR46967:SF1">
    <property type="entry name" value="KERATIN-ASSOCIATED PROTEIN 16-1-LIKE"/>
    <property type="match status" value="1"/>
</dbReference>